<dbReference type="NCBIfam" id="TIGR03083">
    <property type="entry name" value="maleylpyruvate isomerase family mycothiol-dependent enzyme"/>
    <property type="match status" value="1"/>
</dbReference>
<reference evidence="3 4" key="1">
    <citation type="journal article" date="2009" name="PLoS ONE">
        <title>Non mycobacterial virulence genes in the genome of the emerging pathogen Mycobacterium abscessus.</title>
        <authorList>
            <person name="Ripoll F."/>
            <person name="Pasek S."/>
            <person name="Schenowitz C."/>
            <person name="Dossat C."/>
            <person name="Barbe V."/>
            <person name="Rottman M."/>
            <person name="Macheras E."/>
            <person name="Heym B."/>
            <person name="Herrmann J.L."/>
            <person name="Daffe M."/>
            <person name="Brosch R."/>
            <person name="Risler J.L."/>
            <person name="Gaillard J.L."/>
        </authorList>
    </citation>
    <scope>NUCLEOTIDE SEQUENCE [LARGE SCALE GENOMIC DNA]</scope>
    <source>
        <strain evidence="4">ATCC 19977 / DSM 44196 / CCUG 20993 / CIP 104536 / JCM 13569 / NCTC 13031 / TMC 1543 / L948</strain>
    </source>
</reference>
<dbReference type="InterPro" id="IPR017517">
    <property type="entry name" value="Maleyloyr_isom"/>
</dbReference>
<dbReference type="EMBL" id="CU458896">
    <property type="protein sequence ID" value="CAM64000.1"/>
    <property type="molecule type" value="Genomic_DNA"/>
</dbReference>
<name>B1MHB9_MYCA9</name>
<gene>
    <name evidence="3" type="ordered locus">MAB_3926</name>
</gene>
<dbReference type="Proteomes" id="UP000007137">
    <property type="component" value="Chromosome"/>
</dbReference>
<dbReference type="InterPro" id="IPR017520">
    <property type="entry name" value="CHP03086"/>
</dbReference>
<dbReference type="InterPro" id="IPR034660">
    <property type="entry name" value="DinB/YfiT-like"/>
</dbReference>
<organism evidence="3 4">
    <name type="scientific">Mycobacteroides abscessus (strain ATCC 19977 / DSM 44196 / CCUG 20993 / CIP 104536 / JCM 13569 / NCTC 13031 / TMC 1543 / L948)</name>
    <name type="common">Mycobacterium abscessus</name>
    <dbReference type="NCBI Taxonomy" id="561007"/>
    <lineage>
        <taxon>Bacteria</taxon>
        <taxon>Bacillati</taxon>
        <taxon>Actinomycetota</taxon>
        <taxon>Actinomycetes</taxon>
        <taxon>Mycobacteriales</taxon>
        <taxon>Mycobacteriaceae</taxon>
        <taxon>Mycobacteroides</taxon>
        <taxon>Mycobacteroides abscessus</taxon>
    </lineage>
</organism>
<dbReference type="KEGG" id="mab:MAB_3926"/>
<dbReference type="SUPFAM" id="SSF109854">
    <property type="entry name" value="DinB/YfiT-like putative metalloenzymes"/>
    <property type="match status" value="1"/>
</dbReference>
<evidence type="ECO:0000259" key="2">
    <source>
        <dbReference type="Pfam" id="PF11716"/>
    </source>
</evidence>
<dbReference type="AlphaFoldDB" id="B1MHB9"/>
<dbReference type="Pfam" id="PF11716">
    <property type="entry name" value="MDMPI_N"/>
    <property type="match status" value="1"/>
</dbReference>
<evidence type="ECO:0000256" key="1">
    <source>
        <dbReference type="SAM" id="MobiDB-lite"/>
    </source>
</evidence>
<feature type="region of interest" description="Disordered" evidence="1">
    <location>
        <begin position="1"/>
        <end position="46"/>
    </location>
</feature>
<dbReference type="GO" id="GO:0046872">
    <property type="term" value="F:metal ion binding"/>
    <property type="evidence" value="ECO:0007669"/>
    <property type="project" value="InterPro"/>
</dbReference>
<feature type="domain" description="Mycothiol-dependent maleylpyruvate isomerase metal-binding" evidence="2">
    <location>
        <begin position="50"/>
        <end position="115"/>
    </location>
</feature>
<protein>
    <recommendedName>
        <fullName evidence="2">Mycothiol-dependent maleylpyruvate isomerase metal-binding domain-containing protein</fullName>
    </recommendedName>
</protein>
<dbReference type="Gene3D" id="1.20.120.450">
    <property type="entry name" value="dinb family like domain"/>
    <property type="match status" value="1"/>
</dbReference>
<sequence length="219" mass="22700">MSASEEGQALMSASEEGRALMSASEEGRALMSASEEGRAATSGASAEDFARASDAIEALLAAVRPDQWDAATPCEEWNLRQLADHLVEVNYSLAGRFGGLSSGTAADPVAAYRLSAQALRDALALPGVLDQTYPGPFAHTTGANQLQVRMADLLTHGWDLARATGASADLPVDLTENALGFVQKLAGAFARSGKFGAPQPVAEDAPALDRLAAMTGRVV</sequence>
<evidence type="ECO:0000313" key="4">
    <source>
        <dbReference type="Proteomes" id="UP000007137"/>
    </source>
</evidence>
<evidence type="ECO:0000313" key="3">
    <source>
        <dbReference type="EMBL" id="CAM64000.1"/>
    </source>
</evidence>
<dbReference type="NCBIfam" id="TIGR03086">
    <property type="entry name" value="TIGR03086 family metal-binding protein"/>
    <property type="match status" value="1"/>
</dbReference>
<keyword evidence="4" id="KW-1185">Reference proteome</keyword>
<accession>B1MHB9</accession>
<proteinExistence type="predicted"/>
<dbReference type="InterPro" id="IPR024344">
    <property type="entry name" value="MDMPI_metal-binding"/>
</dbReference>